<feature type="region of interest" description="Disordered" evidence="1">
    <location>
        <begin position="93"/>
        <end position="121"/>
    </location>
</feature>
<sequence length="682" mass="72879">MAKESKPSFCISASMLTQVGAASGMGASPSRYCTTWRMPGRASGKGCAHASPSRMASRASSASYLPHIRGSSVSSAAPLRSCSCTQSSSTLWSSGAAHPSGRRPQATSSTNTPKANTSVPGVAFPVRTSSGARYPMVPTTCVVCGSTPWSYSRARPKSPSRPFMSPSRSTLLGLMSRWITTLSQSSWRYSRPDATPLMIWNLCSHPSTGLLVLVQAAVGHVVVHQQQLPLAPAVAQQLHQVPVPEVADADHLRDELLHPLLRVVRHPLHGDLQAGLGLGEHALVHPPEAAGAEQLPVLEPPGGVVQLLVREAVGAELHLPVLAHLGVPQPPPHVQEGGDEQREDERRGGDREHDLQRLGPGLGPEPRQRRQPGGVQRRGRRAAHGEAPAQDVVAREDDTRGRGEADVGGLPRPAHRREVDRRGDERLPGPADGQAQRRHGDVDPRGGAVVVDPDLHGLAADEAEVVENPRGVVVVAGAVVTQRAHAVHVDAQVVAVHVLELRVEHGVQLHEEDAVVVAAVVGDVEDAQVLARVEGGELGGRRHHERHAVVAQHGEVGHDGEDEGRREGPDGATGGVAQADGRRVERVAGHLARPVAQHQEPVRRHHGHAVEGEVGAAEAVVGELVGGERGPMVRADGRAEEEEEEREEEHARATHRVVQHSLLRMRVSGRRTRTRGNWIEIE</sequence>
<gene>
    <name evidence="2" type="ORF">U9M48_033286</name>
</gene>
<proteinExistence type="predicted"/>
<protein>
    <submittedName>
        <fullName evidence="2">Uncharacterized protein</fullName>
    </submittedName>
</protein>
<accession>A0AAQ3U7X4</accession>
<evidence type="ECO:0000313" key="2">
    <source>
        <dbReference type="EMBL" id="WVZ86524.1"/>
    </source>
</evidence>
<feature type="compositionally biased region" description="Polar residues" evidence="1">
    <location>
        <begin position="105"/>
        <end position="119"/>
    </location>
</feature>
<evidence type="ECO:0000313" key="3">
    <source>
        <dbReference type="Proteomes" id="UP001341281"/>
    </source>
</evidence>
<dbReference type="Proteomes" id="UP001341281">
    <property type="component" value="Chromosome 07"/>
</dbReference>
<feature type="compositionally biased region" description="Basic and acidic residues" evidence="1">
    <location>
        <begin position="555"/>
        <end position="569"/>
    </location>
</feature>
<organism evidence="2 3">
    <name type="scientific">Paspalum notatum var. saurae</name>
    <dbReference type="NCBI Taxonomy" id="547442"/>
    <lineage>
        <taxon>Eukaryota</taxon>
        <taxon>Viridiplantae</taxon>
        <taxon>Streptophyta</taxon>
        <taxon>Embryophyta</taxon>
        <taxon>Tracheophyta</taxon>
        <taxon>Spermatophyta</taxon>
        <taxon>Magnoliopsida</taxon>
        <taxon>Liliopsida</taxon>
        <taxon>Poales</taxon>
        <taxon>Poaceae</taxon>
        <taxon>PACMAD clade</taxon>
        <taxon>Panicoideae</taxon>
        <taxon>Andropogonodae</taxon>
        <taxon>Paspaleae</taxon>
        <taxon>Paspalinae</taxon>
        <taxon>Paspalum</taxon>
    </lineage>
</organism>
<dbReference type="EMBL" id="CP144751">
    <property type="protein sequence ID" value="WVZ86524.1"/>
    <property type="molecule type" value="Genomic_DNA"/>
</dbReference>
<reference evidence="2 3" key="1">
    <citation type="submission" date="2024-02" db="EMBL/GenBank/DDBJ databases">
        <title>High-quality chromosome-scale genome assembly of Pensacola bahiagrass (Paspalum notatum Flugge var. saurae).</title>
        <authorList>
            <person name="Vega J.M."/>
            <person name="Podio M."/>
            <person name="Orjuela J."/>
            <person name="Siena L.A."/>
            <person name="Pessino S.C."/>
            <person name="Combes M.C."/>
            <person name="Mariac C."/>
            <person name="Albertini E."/>
            <person name="Pupilli F."/>
            <person name="Ortiz J.P.A."/>
            <person name="Leblanc O."/>
        </authorList>
    </citation>
    <scope>NUCLEOTIDE SEQUENCE [LARGE SCALE GENOMIC DNA]</scope>
    <source>
        <strain evidence="2">R1</strain>
        <tissue evidence="2">Leaf</tissue>
    </source>
</reference>
<evidence type="ECO:0000256" key="1">
    <source>
        <dbReference type="SAM" id="MobiDB-lite"/>
    </source>
</evidence>
<feature type="compositionally biased region" description="Basic and acidic residues" evidence="1">
    <location>
        <begin position="339"/>
        <end position="356"/>
    </location>
</feature>
<name>A0AAQ3U7X4_PASNO</name>
<feature type="region of interest" description="Disordered" evidence="1">
    <location>
        <begin position="629"/>
        <end position="655"/>
    </location>
</feature>
<feature type="region of interest" description="Disordered" evidence="1">
    <location>
        <begin position="554"/>
        <end position="581"/>
    </location>
</feature>
<feature type="region of interest" description="Disordered" evidence="1">
    <location>
        <begin position="324"/>
        <end position="447"/>
    </location>
</feature>
<keyword evidence="3" id="KW-1185">Reference proteome</keyword>
<feature type="compositionally biased region" description="Basic and acidic residues" evidence="1">
    <location>
        <begin position="416"/>
        <end position="427"/>
    </location>
</feature>
<feature type="compositionally biased region" description="Basic and acidic residues" evidence="1">
    <location>
        <begin position="393"/>
        <end position="405"/>
    </location>
</feature>
<dbReference type="AlphaFoldDB" id="A0AAQ3U7X4"/>